<organism evidence="1 2">
    <name type="scientific">Candidatus Taylorbacteria bacterium RIFCSPHIGHO2_02_FULL_44_12</name>
    <dbReference type="NCBI Taxonomy" id="1802308"/>
    <lineage>
        <taxon>Bacteria</taxon>
        <taxon>Candidatus Tayloriibacteriota</taxon>
    </lineage>
</organism>
<reference evidence="1 2" key="1">
    <citation type="journal article" date="2016" name="Nat. Commun.">
        <title>Thousands of microbial genomes shed light on interconnected biogeochemical processes in an aquifer system.</title>
        <authorList>
            <person name="Anantharaman K."/>
            <person name="Brown C.T."/>
            <person name="Hug L.A."/>
            <person name="Sharon I."/>
            <person name="Castelle C.J."/>
            <person name="Probst A.J."/>
            <person name="Thomas B.C."/>
            <person name="Singh A."/>
            <person name="Wilkins M.J."/>
            <person name="Karaoz U."/>
            <person name="Brodie E.L."/>
            <person name="Williams K.H."/>
            <person name="Hubbard S.S."/>
            <person name="Banfield J.F."/>
        </authorList>
    </citation>
    <scope>NUCLEOTIDE SEQUENCE [LARGE SCALE GENOMIC DNA]</scope>
</reference>
<proteinExistence type="predicted"/>
<evidence type="ECO:0000313" key="1">
    <source>
        <dbReference type="EMBL" id="OHA24347.1"/>
    </source>
</evidence>
<dbReference type="Proteomes" id="UP000178413">
    <property type="component" value="Unassembled WGS sequence"/>
</dbReference>
<dbReference type="EMBL" id="MHRM01000006">
    <property type="protein sequence ID" value="OHA24347.1"/>
    <property type="molecule type" value="Genomic_DNA"/>
</dbReference>
<evidence type="ECO:0008006" key="3">
    <source>
        <dbReference type="Google" id="ProtNLM"/>
    </source>
</evidence>
<protein>
    <recommendedName>
        <fullName evidence="3">PsbP C-terminal domain-containing protein</fullName>
    </recommendedName>
</protein>
<dbReference type="AlphaFoldDB" id="A0A1G2MKE9"/>
<evidence type="ECO:0000313" key="2">
    <source>
        <dbReference type="Proteomes" id="UP000178413"/>
    </source>
</evidence>
<accession>A0A1G2MKE9</accession>
<gene>
    <name evidence="1" type="ORF">A3D50_02325</name>
</gene>
<sequence length="217" mass="23636">MGFIVIVAILVIIGIVWYGRGQSDAPSADEQATTTVSIPSSSTTRVSDKFSQYQNSELGFAVTYPSTWEAERVDTGVTFIMPIDRTQVSTVATLRADVNAVSTKCAFPPVTKIKDRATVPVGDNSFNMISMSNTVQGRTYFNRMYSLQKENICYFFSFSSVASSTQKMTGSNLVQAENNNKAIINTTDTAFTEMVKSFTFVSGPQGEDETKAAPTSN</sequence>
<name>A0A1G2MKE9_9BACT</name>
<dbReference type="STRING" id="1802308.A3D50_02325"/>
<comment type="caution">
    <text evidence="1">The sequence shown here is derived from an EMBL/GenBank/DDBJ whole genome shotgun (WGS) entry which is preliminary data.</text>
</comment>